<protein>
    <submittedName>
        <fullName evidence="1">Uncharacterized protein</fullName>
    </submittedName>
</protein>
<gene>
    <name evidence="1" type="ORF">HHI36_002477</name>
</gene>
<evidence type="ECO:0000313" key="1">
    <source>
        <dbReference type="EMBL" id="KAL3288025.1"/>
    </source>
</evidence>
<reference evidence="1 2" key="1">
    <citation type="journal article" date="2021" name="BMC Biol.">
        <title>Horizontally acquired antibacterial genes associated with adaptive radiation of ladybird beetles.</title>
        <authorList>
            <person name="Li H.S."/>
            <person name="Tang X.F."/>
            <person name="Huang Y.H."/>
            <person name="Xu Z.Y."/>
            <person name="Chen M.L."/>
            <person name="Du X.Y."/>
            <person name="Qiu B.Y."/>
            <person name="Chen P.T."/>
            <person name="Zhang W."/>
            <person name="Slipinski A."/>
            <person name="Escalona H.E."/>
            <person name="Waterhouse R.M."/>
            <person name="Zwick A."/>
            <person name="Pang H."/>
        </authorList>
    </citation>
    <scope>NUCLEOTIDE SEQUENCE [LARGE SCALE GENOMIC DNA]</scope>
    <source>
        <strain evidence="1">SYSU2018</strain>
    </source>
</reference>
<evidence type="ECO:0000313" key="2">
    <source>
        <dbReference type="Proteomes" id="UP001516400"/>
    </source>
</evidence>
<comment type="caution">
    <text evidence="1">The sequence shown here is derived from an EMBL/GenBank/DDBJ whole genome shotgun (WGS) entry which is preliminary data.</text>
</comment>
<proteinExistence type="predicted"/>
<name>A0ABD2PB39_9CUCU</name>
<sequence>MKNPHKTVVENVNNPVAAKNFAGVAGLTKMSYSGKKTDKQSEKVDNAVKIVSKPNVTSVQDTNKIKQVIRGTGDTNSNSATSLLGAKRLGGFTWAGILRRQQLTPFMTISEKNFQFIVEQLAEREGANCRPLKVGVDLEILDDLYKGENWPENITIRRFQFFRAEIQNHPYEQSSGKKIVIQYSCVRNKIDAGSCLLRNEKCDIAFLTEHG</sequence>
<accession>A0ABD2PB39</accession>
<organism evidence="1 2">
    <name type="scientific">Cryptolaemus montrouzieri</name>
    <dbReference type="NCBI Taxonomy" id="559131"/>
    <lineage>
        <taxon>Eukaryota</taxon>
        <taxon>Metazoa</taxon>
        <taxon>Ecdysozoa</taxon>
        <taxon>Arthropoda</taxon>
        <taxon>Hexapoda</taxon>
        <taxon>Insecta</taxon>
        <taxon>Pterygota</taxon>
        <taxon>Neoptera</taxon>
        <taxon>Endopterygota</taxon>
        <taxon>Coleoptera</taxon>
        <taxon>Polyphaga</taxon>
        <taxon>Cucujiformia</taxon>
        <taxon>Coccinelloidea</taxon>
        <taxon>Coccinellidae</taxon>
        <taxon>Scymninae</taxon>
        <taxon>Scymnini</taxon>
        <taxon>Cryptolaemus</taxon>
    </lineage>
</organism>
<keyword evidence="2" id="KW-1185">Reference proteome</keyword>
<dbReference type="Proteomes" id="UP001516400">
    <property type="component" value="Unassembled WGS sequence"/>
</dbReference>
<dbReference type="AlphaFoldDB" id="A0ABD2PB39"/>
<dbReference type="EMBL" id="JABFTP020000185">
    <property type="protein sequence ID" value="KAL3288025.1"/>
    <property type="molecule type" value="Genomic_DNA"/>
</dbReference>